<dbReference type="Gene3D" id="1.10.287.130">
    <property type="match status" value="1"/>
</dbReference>
<name>A0A498CPD8_9FIRM</name>
<evidence type="ECO:0000256" key="6">
    <source>
        <dbReference type="ARBA" id="ARBA00023012"/>
    </source>
</evidence>
<dbReference type="SUPFAM" id="SSF52172">
    <property type="entry name" value="CheY-like"/>
    <property type="match status" value="2"/>
</dbReference>
<dbReference type="EMBL" id="RCHT01000002">
    <property type="protein sequence ID" value="RLL13897.1"/>
    <property type="molecule type" value="Genomic_DNA"/>
</dbReference>
<sequence length="814" mass="87341">MKKESGREPGGGRSIAGAALILLLILLGVGAFTFHLYTRIVNESKTLAWEMTLKSAEVMELRLEDIRSSLAAFSRSVASSGAGPGEVGEMASRQLDGHPIFRLHVVTEEGAPLTEDYGLTAGDAARLEELCPEDGAFSAGYLGKSGRWQTAVAVSGTVAGVPCRFYAECVLDDLYMDDFMEFHSQQGYCYMISGAEGTFIMLPHNKFGQGLYSGLFTMLEAYRSNDPAVIEEIRAVLARGEACTVQLDFRDENCYFCFVPLEERADWFIVSIIPSDALQENGMIAIAAIVLLGVTVLLGAALLLWMSRRRWKLRSEVEAAKLASEAKSSFLSNMSHEIRTPMNAIVGMTEIMKLNTGDRDRIAACLDKIGASSKYLLGIINDVLDMSKIESSKMTLEHAPFPISAVIEEAVDLVLPLMRGRGHAFDACAFWDGPECLVGDGMRLSQILVNILSNAVKYTPEGGRIRLRLFGGRDPQRADNMLVRIEVEDNGVGMSPEYQAMVFEPFTQEKNSLSRGTGLGMAISAQLVRLMGGEITVESALGRGSAFRVRLSLPAALPDGDGGQPAGKAVLVADADPETLEAARLTLSAAGYRVSCAGSVPETLEMPDGSGPDLVIVDDRLGSRPEKAARRCGAVLCLSGFSLPSVGTTEGTGCLGKPLLASKVAAALGGGTNPAADRTEDRPLDGLRILLAEDNELNAEIAVELLSHFGAEVDRAADGEEAVDRFVSGGEGRYDLVLMDIQMPRMNGYDAARAIRSLGRTDSSLPILAMTADAFSEDVSRALETGMDGHIAKPIDIQNLLQTIERAVKGGETR</sequence>
<feature type="modified residue" description="4-aspartylphosphate" evidence="8">
    <location>
        <position position="618"/>
    </location>
</feature>
<dbReference type="PROSITE" id="PS50110">
    <property type="entry name" value="RESPONSE_REGULATORY"/>
    <property type="match status" value="2"/>
</dbReference>
<dbReference type="InterPro" id="IPR011006">
    <property type="entry name" value="CheY-like_superfamily"/>
</dbReference>
<dbReference type="Pfam" id="PF00512">
    <property type="entry name" value="HisKA"/>
    <property type="match status" value="1"/>
</dbReference>
<evidence type="ECO:0000256" key="1">
    <source>
        <dbReference type="ARBA" id="ARBA00000085"/>
    </source>
</evidence>
<dbReference type="PRINTS" id="PR00344">
    <property type="entry name" value="BCTRLSENSOR"/>
</dbReference>
<dbReference type="Proteomes" id="UP000276301">
    <property type="component" value="Unassembled WGS sequence"/>
</dbReference>
<organism evidence="12 13">
    <name type="scientific">Anaerotruncus massiliensis</name>
    <name type="common">ex Liu et al. 2021</name>
    <dbReference type="NCBI Taxonomy" id="2321404"/>
    <lineage>
        <taxon>Bacteria</taxon>
        <taxon>Bacillati</taxon>
        <taxon>Bacillota</taxon>
        <taxon>Clostridia</taxon>
        <taxon>Eubacteriales</taxon>
        <taxon>Oscillospiraceae</taxon>
        <taxon>Anaerotruncus</taxon>
    </lineage>
</organism>
<dbReference type="InterPro" id="IPR004358">
    <property type="entry name" value="Sig_transdc_His_kin-like_C"/>
</dbReference>
<protein>
    <recommendedName>
        <fullName evidence="3">Stage 0 sporulation protein A homolog</fullName>
        <ecNumber evidence="2">2.7.13.3</ecNumber>
    </recommendedName>
</protein>
<comment type="catalytic activity">
    <reaction evidence="1">
        <text>ATP + protein L-histidine = ADP + protein N-phospho-L-histidine.</text>
        <dbReference type="EC" id="2.7.13.3"/>
    </reaction>
</comment>
<dbReference type="PANTHER" id="PTHR45339:SF1">
    <property type="entry name" value="HYBRID SIGNAL TRANSDUCTION HISTIDINE KINASE J"/>
    <property type="match status" value="1"/>
</dbReference>
<feature type="domain" description="Histidine kinase" evidence="10">
    <location>
        <begin position="333"/>
        <end position="555"/>
    </location>
</feature>
<feature type="transmembrane region" description="Helical" evidence="9">
    <location>
        <begin position="12"/>
        <end position="37"/>
    </location>
</feature>
<keyword evidence="9" id="KW-0472">Membrane</keyword>
<evidence type="ECO:0000256" key="7">
    <source>
        <dbReference type="ARBA" id="ARBA00024867"/>
    </source>
</evidence>
<dbReference type="SUPFAM" id="SSF55874">
    <property type="entry name" value="ATPase domain of HSP90 chaperone/DNA topoisomerase II/histidine kinase"/>
    <property type="match status" value="1"/>
</dbReference>
<proteinExistence type="predicted"/>
<comment type="caution">
    <text evidence="12">The sequence shown here is derived from an EMBL/GenBank/DDBJ whole genome shotgun (WGS) entry which is preliminary data.</text>
</comment>
<dbReference type="InterPro" id="IPR005467">
    <property type="entry name" value="His_kinase_dom"/>
</dbReference>
<evidence type="ECO:0000256" key="4">
    <source>
        <dbReference type="ARBA" id="ARBA00022553"/>
    </source>
</evidence>
<reference evidence="12 13" key="1">
    <citation type="submission" date="2018-10" db="EMBL/GenBank/DDBJ databases">
        <title>Anaerotruncus faecis sp. nov., isolated from human feces.</title>
        <authorList>
            <person name="Wang Y.-J."/>
        </authorList>
    </citation>
    <scope>NUCLEOTIDE SEQUENCE [LARGE SCALE GENOMIC DNA]</scope>
    <source>
        <strain evidence="12 13">22A2-44</strain>
    </source>
</reference>
<comment type="function">
    <text evidence="7">May play the central regulatory role in sporulation. It may be an element of the effector pathway responsible for the activation of sporulation genes in response to nutritional stress. Spo0A may act in concert with spo0H (a sigma factor) to control the expression of some genes that are critical to the sporulation process.</text>
</comment>
<evidence type="ECO:0000256" key="2">
    <source>
        <dbReference type="ARBA" id="ARBA00012438"/>
    </source>
</evidence>
<gene>
    <name evidence="12" type="ORF">D4A47_03140</name>
</gene>
<dbReference type="CDD" id="cd16922">
    <property type="entry name" value="HATPase_EvgS-ArcB-TorS-like"/>
    <property type="match status" value="1"/>
</dbReference>
<dbReference type="CDD" id="cd00082">
    <property type="entry name" value="HisKA"/>
    <property type="match status" value="1"/>
</dbReference>
<keyword evidence="5" id="KW-0808">Transferase</keyword>
<dbReference type="PROSITE" id="PS50109">
    <property type="entry name" value="HIS_KIN"/>
    <property type="match status" value="1"/>
</dbReference>
<dbReference type="RefSeq" id="WP_121586108.1">
    <property type="nucleotide sequence ID" value="NZ_RCHT01000002.1"/>
</dbReference>
<dbReference type="AlphaFoldDB" id="A0A498CPD8"/>
<dbReference type="Gene3D" id="3.40.50.2300">
    <property type="match status" value="2"/>
</dbReference>
<keyword evidence="9" id="KW-1133">Transmembrane helix</keyword>
<dbReference type="InterPro" id="IPR003594">
    <property type="entry name" value="HATPase_dom"/>
</dbReference>
<dbReference type="PANTHER" id="PTHR45339">
    <property type="entry name" value="HYBRID SIGNAL TRANSDUCTION HISTIDINE KINASE J"/>
    <property type="match status" value="1"/>
</dbReference>
<keyword evidence="5" id="KW-0418">Kinase</keyword>
<feature type="domain" description="Response regulatory" evidence="11">
    <location>
        <begin position="688"/>
        <end position="808"/>
    </location>
</feature>
<dbReference type="SMART" id="SM00387">
    <property type="entry name" value="HATPase_c"/>
    <property type="match status" value="1"/>
</dbReference>
<dbReference type="SUPFAM" id="SSF47384">
    <property type="entry name" value="Homodimeric domain of signal transducing histidine kinase"/>
    <property type="match status" value="1"/>
</dbReference>
<dbReference type="EC" id="2.7.13.3" evidence="2"/>
<keyword evidence="13" id="KW-1185">Reference proteome</keyword>
<dbReference type="SMART" id="SM00388">
    <property type="entry name" value="HisKA"/>
    <property type="match status" value="1"/>
</dbReference>
<evidence type="ECO:0000259" key="10">
    <source>
        <dbReference type="PROSITE" id="PS50109"/>
    </source>
</evidence>
<dbReference type="GO" id="GO:0000155">
    <property type="term" value="F:phosphorelay sensor kinase activity"/>
    <property type="evidence" value="ECO:0007669"/>
    <property type="project" value="InterPro"/>
</dbReference>
<dbReference type="Gene3D" id="3.30.565.10">
    <property type="entry name" value="Histidine kinase-like ATPase, C-terminal domain"/>
    <property type="match status" value="1"/>
</dbReference>
<evidence type="ECO:0000313" key="13">
    <source>
        <dbReference type="Proteomes" id="UP000276301"/>
    </source>
</evidence>
<feature type="domain" description="Response regulatory" evidence="11">
    <location>
        <begin position="569"/>
        <end position="672"/>
    </location>
</feature>
<feature type="modified residue" description="4-aspartylphosphate" evidence="8">
    <location>
        <position position="740"/>
    </location>
</feature>
<keyword evidence="4 8" id="KW-0597">Phosphoprotein</keyword>
<evidence type="ECO:0000256" key="5">
    <source>
        <dbReference type="ARBA" id="ARBA00022777"/>
    </source>
</evidence>
<feature type="transmembrane region" description="Helical" evidence="9">
    <location>
        <begin position="283"/>
        <end position="305"/>
    </location>
</feature>
<dbReference type="InterPro" id="IPR001789">
    <property type="entry name" value="Sig_transdc_resp-reg_receiver"/>
</dbReference>
<dbReference type="InterPro" id="IPR036890">
    <property type="entry name" value="HATPase_C_sf"/>
</dbReference>
<dbReference type="InterPro" id="IPR036097">
    <property type="entry name" value="HisK_dim/P_sf"/>
</dbReference>
<evidence type="ECO:0000259" key="11">
    <source>
        <dbReference type="PROSITE" id="PS50110"/>
    </source>
</evidence>
<dbReference type="CDD" id="cd17546">
    <property type="entry name" value="REC_hyHK_CKI1_RcsC-like"/>
    <property type="match status" value="1"/>
</dbReference>
<keyword evidence="9" id="KW-0812">Transmembrane</keyword>
<evidence type="ECO:0000313" key="12">
    <source>
        <dbReference type="EMBL" id="RLL13897.1"/>
    </source>
</evidence>
<evidence type="ECO:0000256" key="9">
    <source>
        <dbReference type="SAM" id="Phobius"/>
    </source>
</evidence>
<dbReference type="Pfam" id="PF02518">
    <property type="entry name" value="HATPase_c"/>
    <property type="match status" value="1"/>
</dbReference>
<dbReference type="SMART" id="SM00448">
    <property type="entry name" value="REC"/>
    <property type="match status" value="2"/>
</dbReference>
<keyword evidence="6" id="KW-0902">Two-component regulatory system</keyword>
<accession>A0A498CPD8</accession>
<dbReference type="Pfam" id="PF00072">
    <property type="entry name" value="Response_reg"/>
    <property type="match status" value="1"/>
</dbReference>
<evidence type="ECO:0000256" key="3">
    <source>
        <dbReference type="ARBA" id="ARBA00018672"/>
    </source>
</evidence>
<evidence type="ECO:0000256" key="8">
    <source>
        <dbReference type="PROSITE-ProRule" id="PRU00169"/>
    </source>
</evidence>
<dbReference type="InterPro" id="IPR003661">
    <property type="entry name" value="HisK_dim/P_dom"/>
</dbReference>